<dbReference type="EMBL" id="HG794546">
    <property type="protein sequence ID" value="CDL01247.1"/>
    <property type="molecule type" value="Genomic_DNA"/>
</dbReference>
<name>V6EXJ3_MAGGM</name>
<dbReference type="AlphaFoldDB" id="V6EXJ3"/>
<reference evidence="2 4" key="1">
    <citation type="journal article" date="2014" name="Genome Announc.">
        <title>Complete genome sequence of Magnetospirillum gryphiswaldense MSR-1.</title>
        <authorList>
            <person name="Wang X."/>
            <person name="Wang Q."/>
            <person name="Zhang W."/>
            <person name="Wang Y."/>
            <person name="Li L."/>
            <person name="Wen T."/>
            <person name="Zhang T."/>
            <person name="Zhang Y."/>
            <person name="Xu J."/>
            <person name="Hu J."/>
            <person name="Li S."/>
            <person name="Liu L."/>
            <person name="Liu J."/>
            <person name="Jiang W."/>
            <person name="Tian J."/>
            <person name="Li Y."/>
            <person name="Schuler D."/>
            <person name="Wang L."/>
            <person name="Li J."/>
        </authorList>
    </citation>
    <scope>NUCLEOTIDE SEQUENCE [LARGE SCALE GENOMIC DNA]</scope>
    <source>
        <strain evidence="4">DSM 6361 / JCM 21280 / NBRC 15271 / MSR-1</strain>
        <strain evidence="2">MSR-1</strain>
    </source>
</reference>
<evidence type="ECO:0000256" key="1">
    <source>
        <dbReference type="SAM" id="SignalP"/>
    </source>
</evidence>
<evidence type="ECO:0000313" key="3">
    <source>
        <dbReference type="EMBL" id="CDL01247.1"/>
    </source>
</evidence>
<keyword evidence="1" id="KW-0732">Signal</keyword>
<sequence>MRKLPLALVILTLLSPLNAISADKPEANPDAVYASNRAVDLEVMRLRLGTNPSPGATATLIEAEDLLRRFKQAPAKDKPALRSQIDAAVARMEMDAATMKQRDGKLPGD</sequence>
<evidence type="ECO:0000313" key="2">
    <source>
        <dbReference type="EMBL" id="CDK97919.1"/>
    </source>
</evidence>
<feature type="signal peptide" evidence="1">
    <location>
        <begin position="1"/>
        <end position="21"/>
    </location>
</feature>
<dbReference type="EMBL" id="HG794546">
    <property type="protein sequence ID" value="CDK97919.1"/>
    <property type="molecule type" value="Genomic_DNA"/>
</dbReference>
<proteinExistence type="predicted"/>
<feature type="chain" id="PRO_5007732253" description="Secreted protein" evidence="1">
    <location>
        <begin position="22"/>
        <end position="109"/>
    </location>
</feature>
<gene>
    <name evidence="2" type="ordered locus">MGMSRv2__0704</name>
    <name evidence="3" type="ordered locus">MGMSRv2__4032</name>
</gene>
<keyword evidence="4" id="KW-1185">Reference proteome</keyword>
<organism evidence="2 4">
    <name type="scientific">Magnetospirillum gryphiswaldense (strain DSM 6361 / JCM 21280 / NBRC 15271 / MSR-1)</name>
    <dbReference type="NCBI Taxonomy" id="431944"/>
    <lineage>
        <taxon>Bacteria</taxon>
        <taxon>Pseudomonadati</taxon>
        <taxon>Pseudomonadota</taxon>
        <taxon>Alphaproteobacteria</taxon>
        <taxon>Rhodospirillales</taxon>
        <taxon>Rhodospirillaceae</taxon>
        <taxon>Magnetospirillum</taxon>
    </lineage>
</organism>
<dbReference type="Proteomes" id="UP000018922">
    <property type="component" value="Chromosome I"/>
</dbReference>
<dbReference type="KEGG" id="mgy:MGMSRv2__4032"/>
<accession>V6EXJ3</accession>
<dbReference type="HOGENOM" id="CLU_2302478_0_0_5"/>
<dbReference type="STRING" id="1430440.MGMSRv2__0704"/>
<evidence type="ECO:0000313" key="4">
    <source>
        <dbReference type="Proteomes" id="UP000018922"/>
    </source>
</evidence>
<dbReference type="KEGG" id="mgy:MGMSRv2__0704"/>
<evidence type="ECO:0008006" key="5">
    <source>
        <dbReference type="Google" id="ProtNLM"/>
    </source>
</evidence>
<protein>
    <recommendedName>
        <fullName evidence="5">Secreted protein</fullName>
    </recommendedName>
</protein>